<dbReference type="SUPFAM" id="SSF81411">
    <property type="entry name" value="Mitochondrial cytochrome c oxidase subunit VIa"/>
    <property type="match status" value="1"/>
</dbReference>
<evidence type="ECO:0000256" key="5">
    <source>
        <dbReference type="ARBA" id="ARBA00022792"/>
    </source>
</evidence>
<protein>
    <recommendedName>
        <fullName evidence="12">Cytochrome c oxidase subunit</fullName>
    </recommendedName>
    <alternativeName>
        <fullName evidence="12">Cytochrome c oxidase polypeptide VIa</fullName>
    </alternativeName>
</protein>
<dbReference type="GO" id="GO:0016491">
    <property type="term" value="F:oxidoreductase activity"/>
    <property type="evidence" value="ECO:0007669"/>
    <property type="project" value="UniProtKB-KW"/>
</dbReference>
<dbReference type="UniPathway" id="UPA00705"/>
<dbReference type="GO" id="GO:0030234">
    <property type="term" value="F:enzyme regulator activity"/>
    <property type="evidence" value="ECO:0007669"/>
    <property type="project" value="TreeGrafter"/>
</dbReference>
<comment type="similarity">
    <text evidence="3 11">Belongs to the cytochrome c oxidase subunit 6A family.</text>
</comment>
<evidence type="ECO:0000256" key="11">
    <source>
        <dbReference type="RuleBase" id="RU004396"/>
    </source>
</evidence>
<comment type="pathway">
    <text evidence="2">Energy metabolism; oxidative phosphorylation.</text>
</comment>
<evidence type="ECO:0000313" key="15">
    <source>
        <dbReference type="Proteomes" id="UP000694392"/>
    </source>
</evidence>
<keyword evidence="10 12" id="KW-0472">Membrane</keyword>
<dbReference type="PIRSF" id="PIRSF000277">
    <property type="entry name" value="COX6A1"/>
    <property type="match status" value="1"/>
</dbReference>
<evidence type="ECO:0000256" key="12">
    <source>
        <dbReference type="RuleBase" id="RU004397"/>
    </source>
</evidence>
<keyword evidence="15" id="KW-1185">Reference proteome</keyword>
<organism evidence="14 15">
    <name type="scientific">Sphenodon punctatus</name>
    <name type="common">Tuatara</name>
    <name type="synonym">Hatteria punctata</name>
    <dbReference type="NCBI Taxonomy" id="8508"/>
    <lineage>
        <taxon>Eukaryota</taxon>
        <taxon>Metazoa</taxon>
        <taxon>Chordata</taxon>
        <taxon>Craniata</taxon>
        <taxon>Vertebrata</taxon>
        <taxon>Euteleostomi</taxon>
        <taxon>Lepidosauria</taxon>
        <taxon>Sphenodontia</taxon>
        <taxon>Sphenodontidae</taxon>
        <taxon>Sphenodon</taxon>
    </lineage>
</organism>
<dbReference type="CDD" id="cd00925">
    <property type="entry name" value="Cyt_c_Oxidase_VIa"/>
    <property type="match status" value="1"/>
</dbReference>
<dbReference type="GeneTree" id="ENSGT00940000154612"/>
<gene>
    <name evidence="14" type="primary">COX6A1</name>
</gene>
<evidence type="ECO:0000256" key="3">
    <source>
        <dbReference type="ARBA" id="ARBA00005553"/>
    </source>
</evidence>
<dbReference type="OMA" id="GTHRKEG"/>
<evidence type="ECO:0000256" key="6">
    <source>
        <dbReference type="ARBA" id="ARBA00022946"/>
    </source>
</evidence>
<dbReference type="Pfam" id="PF02046">
    <property type="entry name" value="COX6A"/>
    <property type="match status" value="1"/>
</dbReference>
<keyword evidence="6" id="KW-0809">Transit peptide</keyword>
<evidence type="ECO:0000256" key="4">
    <source>
        <dbReference type="ARBA" id="ARBA00022692"/>
    </source>
</evidence>
<dbReference type="FunFam" id="4.10.95.10:FF:000001">
    <property type="entry name" value="Cytochrome c oxidase subunit 6A, mitochondrial"/>
    <property type="match status" value="1"/>
</dbReference>
<keyword evidence="7" id="KW-1133">Transmembrane helix</keyword>
<evidence type="ECO:0000256" key="10">
    <source>
        <dbReference type="ARBA" id="ARBA00023136"/>
    </source>
</evidence>
<dbReference type="InterPro" id="IPR036418">
    <property type="entry name" value="Cyt_c_oxidase_su6a_sf"/>
</dbReference>
<dbReference type="Ensembl" id="ENSSPUT00000021819.1">
    <property type="protein sequence ID" value="ENSSPUP00000020481.1"/>
    <property type="gene ID" value="ENSSPUG00000015718.1"/>
</dbReference>
<dbReference type="InterPro" id="IPR001349">
    <property type="entry name" value="Cyt_c_oxidase_su6a"/>
</dbReference>
<keyword evidence="4" id="KW-0812">Transmembrane</keyword>
<keyword evidence="9 12" id="KW-0496">Mitochondrion</keyword>
<evidence type="ECO:0000256" key="8">
    <source>
        <dbReference type="ARBA" id="ARBA00023002"/>
    </source>
</evidence>
<reference evidence="14" key="2">
    <citation type="submission" date="2025-09" db="UniProtKB">
        <authorList>
            <consortium name="Ensembl"/>
        </authorList>
    </citation>
    <scope>IDENTIFICATION</scope>
</reference>
<keyword evidence="5 12" id="KW-0999">Mitochondrion inner membrane</keyword>
<sequence length="109" mass="12124">MAALGRVSRLPLAAAPRAMLGRAMSAVAHEKTGGARTWRTLTFVVALPSVAVCMLNCYLKGKHEHPRPEFIPYAHLRIRTKPFPWGDGNHTLFHNPHTNPLPTGYEDEE</sequence>
<reference evidence="14" key="1">
    <citation type="submission" date="2025-08" db="UniProtKB">
        <authorList>
            <consortium name="Ensembl"/>
        </authorList>
    </citation>
    <scope>IDENTIFICATION</scope>
</reference>
<proteinExistence type="inferred from homology"/>
<evidence type="ECO:0000256" key="1">
    <source>
        <dbReference type="ARBA" id="ARBA00004434"/>
    </source>
</evidence>
<dbReference type="InterPro" id="IPR018507">
    <property type="entry name" value="Cyt_c_oxidase_su6a_CS"/>
</dbReference>
<keyword evidence="8" id="KW-0560">Oxidoreductase</keyword>
<dbReference type="PROSITE" id="PS01329">
    <property type="entry name" value="COX6A"/>
    <property type="match status" value="1"/>
</dbReference>
<evidence type="ECO:0000256" key="7">
    <source>
        <dbReference type="ARBA" id="ARBA00022989"/>
    </source>
</evidence>
<name>A0A8D0HK75_SPHPU</name>
<dbReference type="PANTHER" id="PTHR11504">
    <property type="entry name" value="CYTOCHROME C OXIDASE POLYPEPTIDE VIA"/>
    <property type="match status" value="1"/>
</dbReference>
<evidence type="ECO:0000256" key="9">
    <source>
        <dbReference type="ARBA" id="ARBA00023128"/>
    </source>
</evidence>
<dbReference type="GO" id="GO:0005743">
    <property type="term" value="C:mitochondrial inner membrane"/>
    <property type="evidence" value="ECO:0007669"/>
    <property type="project" value="UniProtKB-SubCell"/>
</dbReference>
<dbReference type="Proteomes" id="UP000694392">
    <property type="component" value="Unplaced"/>
</dbReference>
<dbReference type="AlphaFoldDB" id="A0A8D0HK75"/>
<dbReference type="GO" id="GO:0006123">
    <property type="term" value="P:mitochondrial electron transport, cytochrome c to oxygen"/>
    <property type="evidence" value="ECO:0007669"/>
    <property type="project" value="TreeGrafter"/>
</dbReference>
<dbReference type="PANTHER" id="PTHR11504:SF0">
    <property type="entry name" value="CYTOCHROME C OXIDASE SUBUNIT"/>
    <property type="match status" value="1"/>
</dbReference>
<evidence type="ECO:0000256" key="2">
    <source>
        <dbReference type="ARBA" id="ARBA00004673"/>
    </source>
</evidence>
<accession>A0A8D0HK75</accession>
<dbReference type="Gene3D" id="4.10.95.10">
    <property type="entry name" value="Cytochrome c oxidase, subunit VIa"/>
    <property type="match status" value="1"/>
</dbReference>
<comment type="subcellular location">
    <subcellularLocation>
        <location evidence="1">Mitochondrion inner membrane</location>
        <topology evidence="1">Single-pass membrane protein</topology>
    </subcellularLocation>
</comment>
<feature type="region of interest" description="Disordered" evidence="13">
    <location>
        <begin position="89"/>
        <end position="109"/>
    </location>
</feature>
<evidence type="ECO:0000256" key="13">
    <source>
        <dbReference type="SAM" id="MobiDB-lite"/>
    </source>
</evidence>
<evidence type="ECO:0000313" key="14">
    <source>
        <dbReference type="Ensembl" id="ENSSPUP00000020481.1"/>
    </source>
</evidence>